<sequence>GLVDDAEHVEARDGTGVLGGLSLRVVEVGGDGDDGVLDGGSENCSSAYLHLDENHRGDLLGSEALGLSLELNLHLGLASLGGDDLEGPVLHVGLDGGVVKLAADESLGV</sequence>
<accession>A0AAV5W6X6</accession>
<proteinExistence type="predicted"/>
<dbReference type="EMBL" id="BTSY01000005">
    <property type="protein sequence ID" value="GMT27288.1"/>
    <property type="molecule type" value="Genomic_DNA"/>
</dbReference>
<organism evidence="1 2">
    <name type="scientific">Pristionchus fissidentatus</name>
    <dbReference type="NCBI Taxonomy" id="1538716"/>
    <lineage>
        <taxon>Eukaryota</taxon>
        <taxon>Metazoa</taxon>
        <taxon>Ecdysozoa</taxon>
        <taxon>Nematoda</taxon>
        <taxon>Chromadorea</taxon>
        <taxon>Rhabditida</taxon>
        <taxon>Rhabditina</taxon>
        <taxon>Diplogasteromorpha</taxon>
        <taxon>Diplogasteroidea</taxon>
        <taxon>Neodiplogasteridae</taxon>
        <taxon>Pristionchus</taxon>
    </lineage>
</organism>
<dbReference type="AlphaFoldDB" id="A0AAV5W6X6"/>
<gene>
    <name evidence="1" type="ORF">PFISCL1PPCAC_18585</name>
</gene>
<dbReference type="Pfam" id="PF10712">
    <property type="entry name" value="NAD-GH"/>
    <property type="match status" value="1"/>
</dbReference>
<dbReference type="Proteomes" id="UP001432322">
    <property type="component" value="Unassembled WGS sequence"/>
</dbReference>
<name>A0AAV5W6X6_9BILA</name>
<evidence type="ECO:0000313" key="2">
    <source>
        <dbReference type="Proteomes" id="UP001432322"/>
    </source>
</evidence>
<evidence type="ECO:0000313" key="1">
    <source>
        <dbReference type="EMBL" id="GMT27288.1"/>
    </source>
</evidence>
<feature type="non-terminal residue" evidence="1">
    <location>
        <position position="1"/>
    </location>
</feature>
<reference evidence="1" key="1">
    <citation type="submission" date="2023-10" db="EMBL/GenBank/DDBJ databases">
        <title>Genome assembly of Pristionchus species.</title>
        <authorList>
            <person name="Yoshida K."/>
            <person name="Sommer R.J."/>
        </authorList>
    </citation>
    <scope>NUCLEOTIDE SEQUENCE</scope>
    <source>
        <strain evidence="1">RS5133</strain>
    </source>
</reference>
<comment type="caution">
    <text evidence="1">The sequence shown here is derived from an EMBL/GenBank/DDBJ whole genome shotgun (WGS) entry which is preliminary data.</text>
</comment>
<feature type="non-terminal residue" evidence="1">
    <location>
        <position position="109"/>
    </location>
</feature>
<protein>
    <submittedName>
        <fullName evidence="1">Uncharacterized protein</fullName>
    </submittedName>
</protein>
<dbReference type="InterPro" id="IPR019651">
    <property type="entry name" value="Glutamate_DH_NAD-spec"/>
</dbReference>
<keyword evidence="2" id="KW-1185">Reference proteome</keyword>